<accession>A0AAV5T1N1</accession>
<name>A0AAV5T1N1_9BILA</name>
<dbReference type="EMBL" id="BTSX01000002">
    <property type="protein sequence ID" value="GMS86439.1"/>
    <property type="molecule type" value="Genomic_DNA"/>
</dbReference>
<organism evidence="2 3">
    <name type="scientific">Pristionchus entomophagus</name>
    <dbReference type="NCBI Taxonomy" id="358040"/>
    <lineage>
        <taxon>Eukaryota</taxon>
        <taxon>Metazoa</taxon>
        <taxon>Ecdysozoa</taxon>
        <taxon>Nematoda</taxon>
        <taxon>Chromadorea</taxon>
        <taxon>Rhabditida</taxon>
        <taxon>Rhabditina</taxon>
        <taxon>Diplogasteromorpha</taxon>
        <taxon>Diplogasteroidea</taxon>
        <taxon>Neodiplogasteridae</taxon>
        <taxon>Pristionchus</taxon>
    </lineage>
</organism>
<reference evidence="2" key="1">
    <citation type="submission" date="2023-10" db="EMBL/GenBank/DDBJ databases">
        <title>Genome assembly of Pristionchus species.</title>
        <authorList>
            <person name="Yoshida K."/>
            <person name="Sommer R.J."/>
        </authorList>
    </citation>
    <scope>NUCLEOTIDE SEQUENCE</scope>
    <source>
        <strain evidence="2">RS0144</strain>
    </source>
</reference>
<comment type="caution">
    <text evidence="2">The sequence shown here is derived from an EMBL/GenBank/DDBJ whole genome shotgun (WGS) entry which is preliminary data.</text>
</comment>
<feature type="region of interest" description="Disordered" evidence="1">
    <location>
        <begin position="123"/>
        <end position="161"/>
    </location>
</feature>
<evidence type="ECO:0000313" key="2">
    <source>
        <dbReference type="EMBL" id="GMS86439.1"/>
    </source>
</evidence>
<feature type="non-terminal residue" evidence="2">
    <location>
        <position position="1"/>
    </location>
</feature>
<evidence type="ECO:0000313" key="3">
    <source>
        <dbReference type="Proteomes" id="UP001432027"/>
    </source>
</evidence>
<sequence length="161" mass="18115">QVAGTKDMMQVLGTAVKEIETTVQEISAHVRKPSEFAYEPYSTKEDIAAVDLGQDPPLLATAIQSMIYDESDPRDDADLSLPFYQRKNKAKAKWLVEVILHKRMVSGNPLRATVQKQVAEKITKNAGDRRRAKKREVQARDNLLRIPGKRRREGEEEGGEG</sequence>
<protein>
    <submittedName>
        <fullName evidence="2">Uncharacterized protein</fullName>
    </submittedName>
</protein>
<keyword evidence="3" id="KW-1185">Reference proteome</keyword>
<gene>
    <name evidence="2" type="ORF">PENTCL1PPCAC_8614</name>
</gene>
<dbReference type="Proteomes" id="UP001432027">
    <property type="component" value="Unassembled WGS sequence"/>
</dbReference>
<dbReference type="AlphaFoldDB" id="A0AAV5T1N1"/>
<proteinExistence type="predicted"/>
<evidence type="ECO:0000256" key="1">
    <source>
        <dbReference type="SAM" id="MobiDB-lite"/>
    </source>
</evidence>
<feature type="compositionally biased region" description="Basic and acidic residues" evidence="1">
    <location>
        <begin position="123"/>
        <end position="143"/>
    </location>
</feature>
<feature type="non-terminal residue" evidence="2">
    <location>
        <position position="161"/>
    </location>
</feature>